<dbReference type="AlphaFoldDB" id="A0A9D7XGQ0"/>
<dbReference type="Gene3D" id="2.60.40.4060">
    <property type="entry name" value="Reeler domain"/>
    <property type="match status" value="1"/>
</dbReference>
<dbReference type="InterPro" id="IPR002861">
    <property type="entry name" value="Reeler_dom"/>
</dbReference>
<dbReference type="NCBIfam" id="TIGR04183">
    <property type="entry name" value="Por_Secre_tail"/>
    <property type="match status" value="1"/>
</dbReference>
<dbReference type="InterPro" id="IPR026444">
    <property type="entry name" value="Secre_tail"/>
</dbReference>
<proteinExistence type="predicted"/>
<evidence type="ECO:0000313" key="2">
    <source>
        <dbReference type="EMBL" id="MBK9716908.1"/>
    </source>
</evidence>
<dbReference type="Pfam" id="PF02014">
    <property type="entry name" value="Reeler"/>
    <property type="match status" value="1"/>
</dbReference>
<dbReference type="Proteomes" id="UP000808349">
    <property type="component" value="Unassembled WGS sequence"/>
</dbReference>
<evidence type="ECO:0000313" key="3">
    <source>
        <dbReference type="Proteomes" id="UP000808349"/>
    </source>
</evidence>
<accession>A0A9D7XGQ0</accession>
<dbReference type="NCBIfam" id="NF041895">
    <property type="entry name" value="choice_anch_V"/>
    <property type="match status" value="1"/>
</dbReference>
<protein>
    <submittedName>
        <fullName evidence="2">T9SS type A sorting domain-containing protein</fullName>
    </submittedName>
</protein>
<sequence length="275" mass="30512">MRKLLTITLWISLIFILVSLTPDIIPPCDSPVVGDHSGAPGETNCSACHSSPVNPDIPDLQFQLESADSTYQFGKVYTVQISIRKTNHDKFGFVCTSLDSLNKTQGMFGVIDAANTRKFSSGGRSYISHTPCGADSKDSIRWSYKWTAPATNKGKIKIYMALLVANHDHGLGGDTTYTRILGLEPDLSTDLKNINSFQKVKVYPSIINKEIIVDFGNNDISERKEIELFNISGVSQAHWQILESKVNLDVDLVSGIYLLKVKYKNHCAVFRILKP</sequence>
<dbReference type="InterPro" id="IPR042307">
    <property type="entry name" value="Reeler_sf"/>
</dbReference>
<comment type="caution">
    <text evidence="2">The sequence shown here is derived from an EMBL/GenBank/DDBJ whole genome shotgun (WGS) entry which is preliminary data.</text>
</comment>
<reference evidence="2 3" key="1">
    <citation type="submission" date="2020-10" db="EMBL/GenBank/DDBJ databases">
        <title>Connecting structure to function with the recovery of over 1000 high-quality activated sludge metagenome-assembled genomes encoding full-length rRNA genes using long-read sequencing.</title>
        <authorList>
            <person name="Singleton C.M."/>
            <person name="Petriglieri F."/>
            <person name="Kristensen J.M."/>
            <person name="Kirkegaard R.H."/>
            <person name="Michaelsen T.Y."/>
            <person name="Andersen M.H."/>
            <person name="Karst S.M."/>
            <person name="Dueholm M.S."/>
            <person name="Nielsen P.H."/>
            <person name="Albertsen M."/>
        </authorList>
    </citation>
    <scope>NUCLEOTIDE SEQUENCE [LARGE SCALE GENOMIC DNA]</scope>
    <source>
        <strain evidence="2">Ribe_18-Q3-R11-54_BAT3C.373</strain>
    </source>
</reference>
<dbReference type="EMBL" id="JADKFW010000004">
    <property type="protein sequence ID" value="MBK9716908.1"/>
    <property type="molecule type" value="Genomic_DNA"/>
</dbReference>
<feature type="domain" description="Reelin" evidence="1">
    <location>
        <begin position="58"/>
        <end position="161"/>
    </location>
</feature>
<evidence type="ECO:0000259" key="1">
    <source>
        <dbReference type="Pfam" id="PF02014"/>
    </source>
</evidence>
<name>A0A9D7XGQ0_9BACT</name>
<gene>
    <name evidence="2" type="ORF">IPO85_05220</name>
</gene>
<organism evidence="2 3">
    <name type="scientific">Candidatus Defluviibacterium haderslevense</name>
    <dbReference type="NCBI Taxonomy" id="2981993"/>
    <lineage>
        <taxon>Bacteria</taxon>
        <taxon>Pseudomonadati</taxon>
        <taxon>Bacteroidota</taxon>
        <taxon>Saprospiria</taxon>
        <taxon>Saprospirales</taxon>
        <taxon>Saprospiraceae</taxon>
        <taxon>Candidatus Defluviibacterium</taxon>
    </lineage>
</organism>